<dbReference type="Gene3D" id="3.30.460.80">
    <property type="entry name" value="NADH:ubiquinone oxidoreductase, 30kDa subunit"/>
    <property type="match status" value="1"/>
</dbReference>
<dbReference type="GO" id="GO:0005886">
    <property type="term" value="C:plasma membrane"/>
    <property type="evidence" value="ECO:0007669"/>
    <property type="project" value="UniProtKB-SubCell"/>
</dbReference>
<evidence type="ECO:0000313" key="6">
    <source>
        <dbReference type="Proteomes" id="UP000366051"/>
    </source>
</evidence>
<evidence type="ECO:0000256" key="3">
    <source>
        <dbReference type="HAMAP-Rule" id="MF_01357"/>
    </source>
</evidence>
<dbReference type="SUPFAM" id="SSF143243">
    <property type="entry name" value="Nqo5-like"/>
    <property type="match status" value="1"/>
</dbReference>
<comment type="function">
    <text evidence="3">NDH-1 shuttles electrons from NADH, via FMN and iron-sulfur (Fe-S) centers, to quinones in the respiratory chain. The immediate electron acceptor for the enzyme in this species is believed to be a menaquinone. Couples the redox reaction to proton translocation (for every two electrons transferred, four hydrogen ions are translocated across the cytoplasmic membrane), and thus conserves the redox energy in a proton gradient.</text>
</comment>
<proteinExistence type="inferred from homology"/>
<gene>
    <name evidence="3 5" type="primary">nuoC</name>
    <name evidence="5" type="ORF">FTV88_2047</name>
</gene>
<evidence type="ECO:0000259" key="4">
    <source>
        <dbReference type="Pfam" id="PF00329"/>
    </source>
</evidence>
<dbReference type="HAMAP" id="MF_01357">
    <property type="entry name" value="NDH1_NuoC"/>
    <property type="match status" value="1"/>
</dbReference>
<dbReference type="GO" id="GO:0008137">
    <property type="term" value="F:NADH dehydrogenase (ubiquinone) activity"/>
    <property type="evidence" value="ECO:0007669"/>
    <property type="project" value="InterPro"/>
</dbReference>
<dbReference type="AlphaFoldDB" id="A0A5Q2N6F7"/>
<comment type="catalytic activity">
    <reaction evidence="3">
        <text>a quinone + NADH + 5 H(+)(in) = a quinol + NAD(+) + 4 H(+)(out)</text>
        <dbReference type="Rhea" id="RHEA:57888"/>
        <dbReference type="ChEBI" id="CHEBI:15378"/>
        <dbReference type="ChEBI" id="CHEBI:24646"/>
        <dbReference type="ChEBI" id="CHEBI:57540"/>
        <dbReference type="ChEBI" id="CHEBI:57945"/>
        <dbReference type="ChEBI" id="CHEBI:132124"/>
    </reaction>
</comment>
<dbReference type="PANTHER" id="PTHR10884">
    <property type="entry name" value="NADH DEHYDROGENASE UBIQUINONE IRON-SULFUR PROTEIN 3"/>
    <property type="match status" value="1"/>
</dbReference>
<dbReference type="EMBL" id="CP045875">
    <property type="protein sequence ID" value="QGG48145.1"/>
    <property type="molecule type" value="Genomic_DNA"/>
</dbReference>
<evidence type="ECO:0000313" key="5">
    <source>
        <dbReference type="EMBL" id="QGG48145.1"/>
    </source>
</evidence>
<dbReference type="InterPro" id="IPR037232">
    <property type="entry name" value="NADH_quin_OxRdtase_su_C/D-like"/>
</dbReference>
<dbReference type="RefSeq" id="WP_243137079.1">
    <property type="nucleotide sequence ID" value="NZ_CP045875.1"/>
</dbReference>
<keyword evidence="3" id="KW-0520">NAD</keyword>
<name>A0A5Q2N6F7_9FIRM</name>
<dbReference type="GO" id="GO:0050136">
    <property type="term" value="F:NADH dehydrogenase (quinone) (non-electrogenic) activity"/>
    <property type="evidence" value="ECO:0007669"/>
    <property type="project" value="UniProtKB-UniRule"/>
</dbReference>
<evidence type="ECO:0000256" key="1">
    <source>
        <dbReference type="ARBA" id="ARBA00007569"/>
    </source>
</evidence>
<comment type="subunit">
    <text evidence="3">NDH-1 is composed of 14 different subunits. Subunits NuoB, C, D, E, F, and G constitute the peripheral sector of the complex.</text>
</comment>
<dbReference type="PANTHER" id="PTHR10884:SF14">
    <property type="entry name" value="NADH DEHYDROGENASE [UBIQUINONE] IRON-SULFUR PROTEIN 3, MITOCHONDRIAL"/>
    <property type="match status" value="1"/>
</dbReference>
<keyword evidence="6" id="KW-1185">Reference proteome</keyword>
<dbReference type="EC" id="7.1.1.-" evidence="3"/>
<feature type="domain" description="NADH:ubiquinone oxidoreductase 30kDa subunit" evidence="4">
    <location>
        <begin position="33"/>
        <end position="150"/>
    </location>
</feature>
<comment type="similarity">
    <text evidence="1 3">Belongs to the complex I 30 kDa subunit family.</text>
</comment>
<keyword evidence="3" id="KW-0874">Quinone</keyword>
<dbReference type="InterPro" id="IPR010218">
    <property type="entry name" value="NADH_DH_suC"/>
</dbReference>
<reference evidence="6" key="1">
    <citation type="submission" date="2019-11" db="EMBL/GenBank/DDBJ databases">
        <title>Genome sequence of Heliorestis convoluta strain HH, an alkaliphilic and minimalistic phototrophic bacterium from a soda lake in Egypt.</title>
        <authorList>
            <person name="Dewey E.D."/>
            <person name="Stokes L.M."/>
            <person name="Burchell B.M."/>
            <person name="Shaffer K.N."/>
            <person name="Huntington A.M."/>
            <person name="Baker J.M."/>
            <person name="Nadendla S."/>
            <person name="Giglio M.G."/>
            <person name="Touchman J.W."/>
            <person name="Blankenship R.E."/>
            <person name="Madigan M.T."/>
            <person name="Sattley W.M."/>
        </authorList>
    </citation>
    <scope>NUCLEOTIDE SEQUENCE [LARGE SCALE GENOMIC DNA]</scope>
    <source>
        <strain evidence="6">HH</strain>
    </source>
</reference>
<keyword evidence="3" id="KW-1003">Cell membrane</keyword>
<dbReference type="KEGG" id="hcv:FTV88_2047"/>
<organism evidence="5 6">
    <name type="scientific">Heliorestis convoluta</name>
    <dbReference type="NCBI Taxonomy" id="356322"/>
    <lineage>
        <taxon>Bacteria</taxon>
        <taxon>Bacillati</taxon>
        <taxon>Bacillota</taxon>
        <taxon>Clostridia</taxon>
        <taxon>Eubacteriales</taxon>
        <taxon>Heliobacteriaceae</taxon>
        <taxon>Heliorestis</taxon>
    </lineage>
</organism>
<dbReference type="Proteomes" id="UP000366051">
    <property type="component" value="Chromosome"/>
</dbReference>
<dbReference type="GO" id="GO:0048038">
    <property type="term" value="F:quinone binding"/>
    <property type="evidence" value="ECO:0007669"/>
    <property type="project" value="UniProtKB-KW"/>
</dbReference>
<dbReference type="InterPro" id="IPR001268">
    <property type="entry name" value="NADH_UbQ_OxRdtase_30kDa_su"/>
</dbReference>
<sequence>MSMSLLEKITTDDLLASLGQDVQLLGEGANLSVVVPKERLIAVMEELLKNYSFDYLGDVTAVDRGESGFEVVYHLFSISNKYELRVKTITTQSEAEVPTVTSVWPGANWMEREVYDLMGVAFAGHPDMTRLLLPEEFEGHPLRKTFKLQPRA</sequence>
<protein>
    <recommendedName>
        <fullName evidence="3">NADH-quinone oxidoreductase subunit C</fullName>
        <ecNumber evidence="3">7.1.1.-</ecNumber>
    </recommendedName>
    <alternativeName>
        <fullName evidence="3">NADH dehydrogenase I subunit C</fullName>
    </alternativeName>
    <alternativeName>
        <fullName evidence="3">NDH-1 subunit C</fullName>
    </alternativeName>
</protein>
<keyword evidence="3" id="KW-1278">Translocase</keyword>
<comment type="subcellular location">
    <subcellularLocation>
        <location evidence="3">Cell membrane</location>
        <topology evidence="3">Peripheral membrane protein</topology>
        <orientation evidence="3">Cytoplasmic side</orientation>
    </subcellularLocation>
</comment>
<dbReference type="Pfam" id="PF00329">
    <property type="entry name" value="Complex1_30kDa"/>
    <property type="match status" value="1"/>
</dbReference>
<dbReference type="NCBIfam" id="TIGR01961">
    <property type="entry name" value="NuoC_fam"/>
    <property type="match status" value="1"/>
</dbReference>
<keyword evidence="2 3" id="KW-0813">Transport</keyword>
<accession>A0A5Q2N6F7</accession>
<keyword evidence="3" id="KW-0472">Membrane</keyword>
<evidence type="ECO:0000256" key="2">
    <source>
        <dbReference type="ARBA" id="ARBA00022448"/>
    </source>
</evidence>